<sequence>MPRVSTAAGLLTSSARAICTPRARPTGWLWMCTREEPGVRLMVHTQEMRFSPSKIGNLNAVNNSGPNIRYTGSSFQIWDDHIKEE</sequence>
<dbReference type="Proteomes" id="UP000807504">
    <property type="component" value="Unassembled WGS sequence"/>
</dbReference>
<reference evidence="1" key="1">
    <citation type="journal article" date="2020" name="bioRxiv">
        <title>Chromosome-level reference genome of the European wasp spider Argiope bruennichi: a resource for studies on range expansion and evolutionary adaptation.</title>
        <authorList>
            <person name="Sheffer M.M."/>
            <person name="Hoppe A."/>
            <person name="Krehenwinkel H."/>
            <person name="Uhl G."/>
            <person name="Kuss A.W."/>
            <person name="Jensen L."/>
            <person name="Jensen C."/>
            <person name="Gillespie R.G."/>
            <person name="Hoff K.J."/>
            <person name="Prost S."/>
        </authorList>
    </citation>
    <scope>NUCLEOTIDE SEQUENCE</scope>
</reference>
<evidence type="ECO:0000313" key="2">
    <source>
        <dbReference type="Proteomes" id="UP000807504"/>
    </source>
</evidence>
<reference evidence="1" key="2">
    <citation type="submission" date="2020-06" db="EMBL/GenBank/DDBJ databases">
        <authorList>
            <person name="Sheffer M."/>
        </authorList>
    </citation>
    <scope>NUCLEOTIDE SEQUENCE</scope>
</reference>
<name>A0A8T0EI01_ARGBR</name>
<evidence type="ECO:0000313" key="1">
    <source>
        <dbReference type="EMBL" id="KAF8773114.1"/>
    </source>
</evidence>
<keyword evidence="2" id="KW-1185">Reference proteome</keyword>
<protein>
    <submittedName>
        <fullName evidence="1">Uncharacterized protein</fullName>
    </submittedName>
</protein>
<accession>A0A8T0EI01</accession>
<organism evidence="1 2">
    <name type="scientific">Argiope bruennichi</name>
    <name type="common">Wasp spider</name>
    <name type="synonym">Aranea bruennichi</name>
    <dbReference type="NCBI Taxonomy" id="94029"/>
    <lineage>
        <taxon>Eukaryota</taxon>
        <taxon>Metazoa</taxon>
        <taxon>Ecdysozoa</taxon>
        <taxon>Arthropoda</taxon>
        <taxon>Chelicerata</taxon>
        <taxon>Arachnida</taxon>
        <taxon>Araneae</taxon>
        <taxon>Araneomorphae</taxon>
        <taxon>Entelegynae</taxon>
        <taxon>Araneoidea</taxon>
        <taxon>Araneidae</taxon>
        <taxon>Argiope</taxon>
    </lineage>
</organism>
<gene>
    <name evidence="1" type="ORF">HNY73_015800</name>
</gene>
<proteinExistence type="predicted"/>
<comment type="caution">
    <text evidence="1">The sequence shown here is derived from an EMBL/GenBank/DDBJ whole genome shotgun (WGS) entry which is preliminary data.</text>
</comment>
<dbReference type="EMBL" id="JABXBU010002227">
    <property type="protein sequence ID" value="KAF8773114.1"/>
    <property type="molecule type" value="Genomic_DNA"/>
</dbReference>
<dbReference type="AlphaFoldDB" id="A0A8T0EI01"/>